<accession>A0A369QH71</accession>
<dbReference type="EMBL" id="QASA01000001">
    <property type="protein sequence ID" value="RDC64273.1"/>
    <property type="molecule type" value="Genomic_DNA"/>
</dbReference>
<keyword evidence="6 8" id="KW-0472">Membrane</keyword>
<dbReference type="PANTHER" id="PTHR30069:SF29">
    <property type="entry name" value="HEMOGLOBIN AND HEMOGLOBIN-HAPTOGLOBIN-BINDING PROTEIN 1-RELATED"/>
    <property type="match status" value="1"/>
</dbReference>
<evidence type="ECO:0000313" key="13">
    <source>
        <dbReference type="EMBL" id="RDC64273.1"/>
    </source>
</evidence>
<dbReference type="Pfam" id="PF13620">
    <property type="entry name" value="CarboxypepD_reg"/>
    <property type="match status" value="1"/>
</dbReference>
<evidence type="ECO:0000313" key="14">
    <source>
        <dbReference type="Proteomes" id="UP000253919"/>
    </source>
</evidence>
<dbReference type="InterPro" id="IPR036942">
    <property type="entry name" value="Beta-barrel_TonB_sf"/>
</dbReference>
<dbReference type="OrthoDB" id="905812at2"/>
<dbReference type="GO" id="GO:0009279">
    <property type="term" value="C:cell outer membrane"/>
    <property type="evidence" value="ECO:0007669"/>
    <property type="project" value="UniProtKB-SubCell"/>
</dbReference>
<organism evidence="13 14">
    <name type="scientific">Adhaeribacter pallidiroseus</name>
    <dbReference type="NCBI Taxonomy" id="2072847"/>
    <lineage>
        <taxon>Bacteria</taxon>
        <taxon>Pseudomonadati</taxon>
        <taxon>Bacteroidota</taxon>
        <taxon>Cytophagia</taxon>
        <taxon>Cytophagales</taxon>
        <taxon>Hymenobacteraceae</taxon>
        <taxon>Adhaeribacter</taxon>
    </lineage>
</organism>
<proteinExistence type="inferred from homology"/>
<dbReference type="InterPro" id="IPR039426">
    <property type="entry name" value="TonB-dep_rcpt-like"/>
</dbReference>
<evidence type="ECO:0000256" key="7">
    <source>
        <dbReference type="ARBA" id="ARBA00023237"/>
    </source>
</evidence>
<evidence type="ECO:0000256" key="6">
    <source>
        <dbReference type="ARBA" id="ARBA00023136"/>
    </source>
</evidence>
<evidence type="ECO:0000256" key="4">
    <source>
        <dbReference type="ARBA" id="ARBA00022692"/>
    </source>
</evidence>
<feature type="domain" description="TonB-dependent receptor plug" evidence="11">
    <location>
        <begin position="166"/>
        <end position="252"/>
    </location>
</feature>
<feature type="region of interest" description="Disordered" evidence="9">
    <location>
        <begin position="828"/>
        <end position="858"/>
    </location>
</feature>
<dbReference type="Proteomes" id="UP000253919">
    <property type="component" value="Unassembled WGS sequence"/>
</dbReference>
<keyword evidence="4 8" id="KW-0812">Transmembrane</keyword>
<dbReference type="SUPFAM" id="SSF49464">
    <property type="entry name" value="Carboxypeptidase regulatory domain-like"/>
    <property type="match status" value="1"/>
</dbReference>
<dbReference type="Gene3D" id="2.60.40.1120">
    <property type="entry name" value="Carboxypeptidase-like, regulatory domain"/>
    <property type="match status" value="1"/>
</dbReference>
<evidence type="ECO:0000256" key="10">
    <source>
        <dbReference type="SAM" id="SignalP"/>
    </source>
</evidence>
<reference evidence="13 14" key="1">
    <citation type="submission" date="2018-04" db="EMBL/GenBank/DDBJ databases">
        <title>Adhaeribacter sp. HMF7616 genome sequencing and assembly.</title>
        <authorList>
            <person name="Kang H."/>
            <person name="Kang J."/>
            <person name="Cha I."/>
            <person name="Kim H."/>
            <person name="Joh K."/>
        </authorList>
    </citation>
    <scope>NUCLEOTIDE SEQUENCE [LARGE SCALE GENOMIC DNA]</scope>
    <source>
        <strain evidence="13 14">HMF7616</strain>
    </source>
</reference>
<dbReference type="InterPro" id="IPR041700">
    <property type="entry name" value="OMP_b-brl_3"/>
</dbReference>
<keyword evidence="2 8" id="KW-0813">Transport</keyword>
<evidence type="ECO:0000259" key="12">
    <source>
        <dbReference type="Pfam" id="PF14905"/>
    </source>
</evidence>
<gene>
    <name evidence="13" type="ORF">AHMF7616_02886</name>
</gene>
<evidence type="ECO:0000259" key="11">
    <source>
        <dbReference type="Pfam" id="PF07715"/>
    </source>
</evidence>
<dbReference type="Pfam" id="PF07715">
    <property type="entry name" value="Plug"/>
    <property type="match status" value="1"/>
</dbReference>
<dbReference type="Pfam" id="PF14905">
    <property type="entry name" value="OMP_b-brl_3"/>
    <property type="match status" value="1"/>
</dbReference>
<keyword evidence="5 10" id="KW-0732">Signal</keyword>
<dbReference type="PROSITE" id="PS52016">
    <property type="entry name" value="TONB_DEPENDENT_REC_3"/>
    <property type="match status" value="1"/>
</dbReference>
<feature type="chain" id="PRO_5016678930" description="TonB-dependent receptor" evidence="10">
    <location>
        <begin position="21"/>
        <end position="858"/>
    </location>
</feature>
<dbReference type="AlphaFoldDB" id="A0A369QH71"/>
<keyword evidence="3 8" id="KW-1134">Transmembrane beta strand</keyword>
<protein>
    <recommendedName>
        <fullName evidence="15">TonB-dependent receptor</fullName>
    </recommendedName>
</protein>
<name>A0A369QH71_9BACT</name>
<dbReference type="GO" id="GO:0015344">
    <property type="term" value="F:siderophore uptake transmembrane transporter activity"/>
    <property type="evidence" value="ECO:0007669"/>
    <property type="project" value="TreeGrafter"/>
</dbReference>
<dbReference type="PANTHER" id="PTHR30069">
    <property type="entry name" value="TONB-DEPENDENT OUTER MEMBRANE RECEPTOR"/>
    <property type="match status" value="1"/>
</dbReference>
<comment type="similarity">
    <text evidence="8">Belongs to the TonB-dependent receptor family.</text>
</comment>
<dbReference type="SUPFAM" id="SSF56935">
    <property type="entry name" value="Porins"/>
    <property type="match status" value="1"/>
</dbReference>
<feature type="compositionally biased region" description="Gly residues" evidence="9">
    <location>
        <begin position="847"/>
        <end position="858"/>
    </location>
</feature>
<comment type="subcellular location">
    <subcellularLocation>
        <location evidence="1 8">Cell outer membrane</location>
        <topology evidence="1 8">Multi-pass membrane protein</topology>
    </subcellularLocation>
</comment>
<comment type="caution">
    <text evidence="13">The sequence shown here is derived from an EMBL/GenBank/DDBJ whole genome shotgun (WGS) entry which is preliminary data.</text>
</comment>
<dbReference type="InterPro" id="IPR012910">
    <property type="entry name" value="Plug_dom"/>
</dbReference>
<evidence type="ECO:0000256" key="8">
    <source>
        <dbReference type="PROSITE-ProRule" id="PRU01360"/>
    </source>
</evidence>
<dbReference type="InterPro" id="IPR008969">
    <property type="entry name" value="CarboxyPept-like_regulatory"/>
</dbReference>
<feature type="signal peptide" evidence="10">
    <location>
        <begin position="1"/>
        <end position="20"/>
    </location>
</feature>
<dbReference type="GO" id="GO:0044718">
    <property type="term" value="P:siderophore transmembrane transport"/>
    <property type="evidence" value="ECO:0007669"/>
    <property type="project" value="TreeGrafter"/>
</dbReference>
<evidence type="ECO:0000256" key="9">
    <source>
        <dbReference type="SAM" id="MobiDB-lite"/>
    </source>
</evidence>
<evidence type="ECO:0008006" key="15">
    <source>
        <dbReference type="Google" id="ProtNLM"/>
    </source>
</evidence>
<dbReference type="Gene3D" id="2.170.130.10">
    <property type="entry name" value="TonB-dependent receptor, plug domain"/>
    <property type="match status" value="1"/>
</dbReference>
<dbReference type="RefSeq" id="WP_115373451.1">
    <property type="nucleotide sequence ID" value="NZ_QASA01000001.1"/>
</dbReference>
<dbReference type="InterPro" id="IPR037066">
    <property type="entry name" value="Plug_dom_sf"/>
</dbReference>
<feature type="domain" description="Outer membrane protein beta-barrel" evidence="12">
    <location>
        <begin position="407"/>
        <end position="819"/>
    </location>
</feature>
<evidence type="ECO:0000256" key="3">
    <source>
        <dbReference type="ARBA" id="ARBA00022452"/>
    </source>
</evidence>
<dbReference type="Gene3D" id="2.40.170.20">
    <property type="entry name" value="TonB-dependent receptor, beta-barrel domain"/>
    <property type="match status" value="1"/>
</dbReference>
<evidence type="ECO:0000256" key="1">
    <source>
        <dbReference type="ARBA" id="ARBA00004571"/>
    </source>
</evidence>
<keyword evidence="14" id="KW-1185">Reference proteome</keyword>
<evidence type="ECO:0000256" key="5">
    <source>
        <dbReference type="ARBA" id="ARBA00022729"/>
    </source>
</evidence>
<keyword evidence="7 8" id="KW-0998">Cell outer membrane</keyword>
<sequence length="858" mass="93477">MKNFIYTFLLIVWGSSWAQAQVPVGAPGGAASASKSPTVKLELITDVPRGNASISGSVMDSTLNKAVEFANVVLYSKATNKALDGVMADDKGRFTLSKIAPGDYKLQISFIGYTDKIIGAVQIQKGQELNLGAIKIRPSVLALKEVTITAQKAMIEEKVDRLVYNAEKDIAAKGGDASDVLKKVPMLTVDLDGNVSLRGSQNIRVLINNKPSTIMASSVADALKQIPADMIKTVEVITSPSAKYDAEGSGGIINIITKKNNLEGLTLNIDSGVGNRASNLSLNGSYRKGKIGFNLGGFGRAFYNKAVSTLNQSTFLNNAIFRTNQSTNAFDNGLFGQYSLGFDYDISKIQSLTAGIRYGVRNLTRDQEMTTHLFTNDSLISTLFRNVDNKDLSNTVDVNLDYLRTFKPQQEWSISTQFSRNNLTNNFDADILNNSDSEITERQQNVNNNINQEVTLQTDYTDPIGKNQMVEVGAKTIFRSVTSDYSYLVAGSTGDFTFDPNRLAGSLDYNQNVGAGYLSYTYTTANKYSVKVGARYEHTAIEAQTQNAGEFSQDIVIPNYSNLVPSLNISKTLKNGTTLKAAYNRRIQRPGLQQLNPNFNTANTQNITIGNPALRPELTDNFELGISTNIKKTYLNVALFSRLTDNAISRVIMPYDSITGAVITTYENIGSQRAYGTNVFGNINITPTWSVNGGIDLYYSFLEGQTAGLDGTSVTVRNSGLNTSGRLMTQIQLPKGWGIQGFSFFRGSMVQLQGTQSGFKMYSLGVKKDFADKKGSIGLAAENFVTRGMVLKSESTSPLFTQTSNMRLLNQGVKVTFSYKIGKMSFDAPRRKTRSVSNDDVKSGDDSGNGGGQQTPKK</sequence>
<evidence type="ECO:0000256" key="2">
    <source>
        <dbReference type="ARBA" id="ARBA00022448"/>
    </source>
</evidence>